<dbReference type="EMBL" id="JAAORB010000013">
    <property type="protein sequence ID" value="NHQ74565.1"/>
    <property type="molecule type" value="Genomic_DNA"/>
</dbReference>
<dbReference type="RefSeq" id="WP_167196003.1">
    <property type="nucleotide sequence ID" value="NZ_JAAORB010000013.1"/>
</dbReference>
<name>A0A967BAV1_9RHOB</name>
<sequence length="210" mass="21595">MADRIQLRRDTATNWASVNPILADGEIGFEHDTGQFKIGDGTTTYTALPYNGMHGPQGDPGPQGPEGPPGPATAWGNIPGTLTDQTDLQSALVAKAPKASPAFTGDASFAGAISEGVYTLSGNAPTLDPSLGTVQLHVLTGPTTYSDAMLSGQYLTLMIDDGAGELVTWPSLTWVNNGGSAPTLSLTDYTVIALWKAGTTLFGALLGDGS</sequence>
<dbReference type="InterPro" id="IPR041352">
    <property type="entry name" value="Mtd_N"/>
</dbReference>
<dbReference type="Gene3D" id="1.20.5.320">
    <property type="entry name" value="6-Phosphogluconate Dehydrogenase, domain 3"/>
    <property type="match status" value="1"/>
</dbReference>
<evidence type="ECO:0000313" key="3">
    <source>
        <dbReference type="EMBL" id="NHQ74565.1"/>
    </source>
</evidence>
<reference evidence="3" key="1">
    <citation type="submission" date="2020-03" db="EMBL/GenBank/DDBJ databases">
        <title>Roseovarius gahaiensis sp. nov., isolated from Gahai Saline Lake, China.</title>
        <authorList>
            <person name="Sun X."/>
        </authorList>
    </citation>
    <scope>NUCLEOTIDE SEQUENCE</scope>
    <source>
        <strain evidence="3">GH877</strain>
    </source>
</reference>
<feature type="region of interest" description="Disordered" evidence="1">
    <location>
        <begin position="48"/>
        <end position="79"/>
    </location>
</feature>
<dbReference type="Gene3D" id="2.10.10.30">
    <property type="match status" value="1"/>
</dbReference>
<organism evidence="3 4">
    <name type="scientific">Roseovarius gahaiensis</name>
    <dbReference type="NCBI Taxonomy" id="2716691"/>
    <lineage>
        <taxon>Bacteria</taxon>
        <taxon>Pseudomonadati</taxon>
        <taxon>Pseudomonadota</taxon>
        <taxon>Alphaproteobacteria</taxon>
        <taxon>Rhodobacterales</taxon>
        <taxon>Roseobacteraceae</taxon>
        <taxon>Roseovarius</taxon>
    </lineage>
</organism>
<gene>
    <name evidence="3" type="ORF">HAT86_08820</name>
</gene>
<comment type="caution">
    <text evidence="3">The sequence shown here is derived from an EMBL/GenBank/DDBJ whole genome shotgun (WGS) entry which is preliminary data.</text>
</comment>
<feature type="compositionally biased region" description="Pro residues" evidence="1">
    <location>
        <begin position="62"/>
        <end position="71"/>
    </location>
</feature>
<accession>A0A967BAV1</accession>
<protein>
    <recommendedName>
        <fullName evidence="2">Major tropism determinant N-terminal domain-containing protein</fullName>
    </recommendedName>
</protein>
<dbReference type="Proteomes" id="UP000639775">
    <property type="component" value="Unassembled WGS sequence"/>
</dbReference>
<evidence type="ECO:0000256" key="1">
    <source>
        <dbReference type="SAM" id="MobiDB-lite"/>
    </source>
</evidence>
<dbReference type="Pfam" id="PF18454">
    <property type="entry name" value="Mtd_N"/>
    <property type="match status" value="1"/>
</dbReference>
<dbReference type="AlphaFoldDB" id="A0A967BAV1"/>
<keyword evidence="4" id="KW-1185">Reference proteome</keyword>
<dbReference type="SUPFAM" id="SSF69349">
    <property type="entry name" value="Phage fibre proteins"/>
    <property type="match status" value="1"/>
</dbReference>
<evidence type="ECO:0000259" key="2">
    <source>
        <dbReference type="Pfam" id="PF18454"/>
    </source>
</evidence>
<proteinExistence type="predicted"/>
<evidence type="ECO:0000313" key="4">
    <source>
        <dbReference type="Proteomes" id="UP000639775"/>
    </source>
</evidence>
<feature type="domain" description="Major tropism determinant N-terminal" evidence="2">
    <location>
        <begin position="5"/>
        <end position="43"/>
    </location>
</feature>